<gene>
    <name evidence="1" type="ORF">ACFP7A_06460</name>
</gene>
<accession>A0ABW1WDR1</accession>
<organism evidence="1 2">
    <name type="scientific">Sporolactobacillus kofuensis</name>
    <dbReference type="NCBI Taxonomy" id="269672"/>
    <lineage>
        <taxon>Bacteria</taxon>
        <taxon>Bacillati</taxon>
        <taxon>Bacillota</taxon>
        <taxon>Bacilli</taxon>
        <taxon>Bacillales</taxon>
        <taxon>Sporolactobacillaceae</taxon>
        <taxon>Sporolactobacillus</taxon>
    </lineage>
</organism>
<proteinExistence type="predicted"/>
<dbReference type="RefSeq" id="WP_253053569.1">
    <property type="nucleotide sequence ID" value="NZ_JAMXWN010000004.1"/>
</dbReference>
<name>A0ABW1WDR1_9BACL</name>
<sequence length="54" mass="6374">MGQDNELRTHLSGVLLLEQAHWAALIDYLEQFTIPKHAYMTAYLDAIRWQQYLP</sequence>
<dbReference type="Proteomes" id="UP001596267">
    <property type="component" value="Unassembled WGS sequence"/>
</dbReference>
<comment type="caution">
    <text evidence="1">The sequence shown here is derived from an EMBL/GenBank/DDBJ whole genome shotgun (WGS) entry which is preliminary data.</text>
</comment>
<evidence type="ECO:0000313" key="1">
    <source>
        <dbReference type="EMBL" id="MFC6386235.1"/>
    </source>
</evidence>
<dbReference type="EMBL" id="JBHSTQ010000005">
    <property type="protein sequence ID" value="MFC6386235.1"/>
    <property type="molecule type" value="Genomic_DNA"/>
</dbReference>
<reference evidence="2" key="1">
    <citation type="journal article" date="2019" name="Int. J. Syst. Evol. Microbiol.">
        <title>The Global Catalogue of Microorganisms (GCM) 10K type strain sequencing project: providing services to taxonomists for standard genome sequencing and annotation.</title>
        <authorList>
            <consortium name="The Broad Institute Genomics Platform"/>
            <consortium name="The Broad Institute Genome Sequencing Center for Infectious Disease"/>
            <person name="Wu L."/>
            <person name="Ma J."/>
        </authorList>
    </citation>
    <scope>NUCLEOTIDE SEQUENCE [LARGE SCALE GENOMIC DNA]</scope>
    <source>
        <strain evidence="2">CCUG 42001</strain>
    </source>
</reference>
<evidence type="ECO:0000313" key="2">
    <source>
        <dbReference type="Proteomes" id="UP001596267"/>
    </source>
</evidence>
<keyword evidence="2" id="KW-1185">Reference proteome</keyword>
<protein>
    <submittedName>
        <fullName evidence="1">Uncharacterized protein</fullName>
    </submittedName>
</protein>